<gene>
    <name evidence="1" type="ORF">BN85401860</name>
</gene>
<dbReference type="EMBL" id="FO681347">
    <property type="protein sequence ID" value="CCV63763.1"/>
    <property type="molecule type" value="Genomic_DNA"/>
</dbReference>
<sequence>MDDNNYISLADREEKFDFDILQEITILDNLCSINLNKIMNYVNNTYFNDFPLRSFYISYIEFFDMKYRKTDSYIQKADVVLNCILFITNSRLISPSVRYLDYSPYVNRILTVLSYLNYEATIQKNKDSIEVYYIRRKNAVIELLISTTPKDLLLLLLEYEIYNTSLERKEYLLKEIYIHFEHDFSDSGAVWNAIKKIMNNGIRHTSEAKVDKAIKAFITSYQDREKLYDNIYSLFLEFYLQKRNSDFKKEIDGIHKKEPKNEHVPVK</sequence>
<evidence type="ECO:0000313" key="1">
    <source>
        <dbReference type="EMBL" id="CCV63763.1"/>
    </source>
</evidence>
<dbReference type="Proteomes" id="UP000032740">
    <property type="component" value="Chromosome"/>
</dbReference>
<accession>U4KJX1</accession>
<protein>
    <submittedName>
        <fullName evidence="1">Uncharacterized protein</fullName>
    </submittedName>
</protein>
<dbReference type="STRING" id="1318466.BN85401860"/>
<dbReference type="KEGG" id="apal:BN85401860"/>
<keyword evidence="2" id="KW-1185">Reference proteome</keyword>
<proteinExistence type="predicted"/>
<dbReference type="HOGENOM" id="CLU_1040603_0_0_14"/>
<reference evidence="1 2" key="1">
    <citation type="journal article" date="2013" name="J. Mol. Microbiol. Biotechnol.">
        <title>Analysis of the Complete Genomes of Acholeplasma brassicae , A. palmae and A. laidlawii and Their Comparison to the Obligate Parasites from ' Candidatus Phytoplasma'.</title>
        <authorList>
            <person name="Kube M."/>
            <person name="Siewert C."/>
            <person name="Migdoll A.M."/>
            <person name="Duduk B."/>
            <person name="Holz S."/>
            <person name="Rabus R."/>
            <person name="Seemuller E."/>
            <person name="Mitrovic J."/>
            <person name="Muller I."/>
            <person name="Buttner C."/>
            <person name="Reinhardt R."/>
        </authorList>
    </citation>
    <scope>NUCLEOTIDE SEQUENCE [LARGE SCALE GENOMIC DNA]</scope>
    <source>
        <strain evidence="1 2">J233</strain>
    </source>
</reference>
<name>U4KJX1_ALTPJ</name>
<evidence type="ECO:0000313" key="2">
    <source>
        <dbReference type="Proteomes" id="UP000032740"/>
    </source>
</evidence>
<organism evidence="1 2">
    <name type="scientific">Alteracholeplasma palmae (strain ATCC 49389 / J233)</name>
    <name type="common">Acholeplasma palmae</name>
    <dbReference type="NCBI Taxonomy" id="1318466"/>
    <lineage>
        <taxon>Bacteria</taxon>
        <taxon>Bacillati</taxon>
        <taxon>Mycoplasmatota</taxon>
        <taxon>Mollicutes</taxon>
        <taxon>Acholeplasmatales</taxon>
        <taxon>Acholeplasmataceae</taxon>
        <taxon>Acholeplasma</taxon>
    </lineage>
</organism>
<dbReference type="AlphaFoldDB" id="U4KJX1"/>